<organism evidence="2 3">
    <name type="scientific">Periplaneta americana</name>
    <name type="common">American cockroach</name>
    <name type="synonym">Blatta americana</name>
    <dbReference type="NCBI Taxonomy" id="6978"/>
    <lineage>
        <taxon>Eukaryota</taxon>
        <taxon>Metazoa</taxon>
        <taxon>Ecdysozoa</taxon>
        <taxon>Arthropoda</taxon>
        <taxon>Hexapoda</taxon>
        <taxon>Insecta</taxon>
        <taxon>Pterygota</taxon>
        <taxon>Neoptera</taxon>
        <taxon>Polyneoptera</taxon>
        <taxon>Dictyoptera</taxon>
        <taxon>Blattodea</taxon>
        <taxon>Blattoidea</taxon>
        <taxon>Blattidae</taxon>
        <taxon>Blattinae</taxon>
        <taxon>Periplaneta</taxon>
    </lineage>
</organism>
<protein>
    <submittedName>
        <fullName evidence="2">Uncharacterized protein</fullName>
    </submittedName>
</protein>
<reference evidence="2 3" key="1">
    <citation type="journal article" date="2022" name="Allergy">
        <title>Genome assembly and annotation of Periplaneta americana reveal a comprehensive cockroach allergen profile.</title>
        <authorList>
            <person name="Wang L."/>
            <person name="Xiong Q."/>
            <person name="Saelim N."/>
            <person name="Wang L."/>
            <person name="Nong W."/>
            <person name="Wan A.T."/>
            <person name="Shi M."/>
            <person name="Liu X."/>
            <person name="Cao Q."/>
            <person name="Hui J.H.L."/>
            <person name="Sookrung N."/>
            <person name="Leung T.F."/>
            <person name="Tungtrongchitr A."/>
            <person name="Tsui S.K.W."/>
        </authorList>
    </citation>
    <scope>NUCLEOTIDE SEQUENCE [LARGE SCALE GENOMIC DNA]</scope>
    <source>
        <strain evidence="2">PWHHKU_190912</strain>
    </source>
</reference>
<comment type="caution">
    <text evidence="2">The sequence shown here is derived from an EMBL/GenBank/DDBJ whole genome shotgun (WGS) entry which is preliminary data.</text>
</comment>
<dbReference type="EMBL" id="JAJSOF020000027">
    <property type="protein sequence ID" value="KAJ4433349.1"/>
    <property type="molecule type" value="Genomic_DNA"/>
</dbReference>
<evidence type="ECO:0000313" key="2">
    <source>
        <dbReference type="EMBL" id="KAJ4433349.1"/>
    </source>
</evidence>
<evidence type="ECO:0000313" key="3">
    <source>
        <dbReference type="Proteomes" id="UP001148838"/>
    </source>
</evidence>
<feature type="region of interest" description="Disordered" evidence="1">
    <location>
        <begin position="59"/>
        <end position="88"/>
    </location>
</feature>
<keyword evidence="3" id="KW-1185">Reference proteome</keyword>
<name>A0ABQ8SGT9_PERAM</name>
<dbReference type="Proteomes" id="UP001148838">
    <property type="component" value="Unassembled WGS sequence"/>
</dbReference>
<evidence type="ECO:0000256" key="1">
    <source>
        <dbReference type="SAM" id="MobiDB-lite"/>
    </source>
</evidence>
<gene>
    <name evidence="2" type="ORF">ANN_15608</name>
</gene>
<sequence>MDLRELVYDEGRKHRTSLNLVQSTQMKSIHLRGVRLHTGGRQARRCPGWWGDARRRSGVDEATRSCPPTSVSFGVEDRPSGPLAKSPRASISHCRTIGVIVEFNPVFITKYSVRGAKANEGPRLIIRFPRASAEMNRHPITRMEKRSSDGLTFTTMEERMDGRTDGWMDGRTNGWMDGWVDEYKNELMIK</sequence>
<proteinExistence type="predicted"/>
<accession>A0ABQ8SGT9</accession>